<dbReference type="Gene3D" id="2.60.40.10">
    <property type="entry name" value="Immunoglobulins"/>
    <property type="match status" value="1"/>
</dbReference>
<evidence type="ECO:0000256" key="3">
    <source>
        <dbReference type="SAM" id="MobiDB-lite"/>
    </source>
</evidence>
<dbReference type="Proteomes" id="UP000095284">
    <property type="component" value="Unplaced"/>
</dbReference>
<dbReference type="InterPro" id="IPR008962">
    <property type="entry name" value="PapD-like_sf"/>
</dbReference>
<protein>
    <recommendedName>
        <fullName evidence="1">Major sperm protein</fullName>
    </recommendedName>
</protein>
<reference evidence="6" key="1">
    <citation type="submission" date="2016-11" db="UniProtKB">
        <authorList>
            <consortium name="WormBaseParasite"/>
        </authorList>
    </citation>
    <scope>IDENTIFICATION</scope>
</reference>
<evidence type="ECO:0000256" key="2">
    <source>
        <dbReference type="SAM" id="Coils"/>
    </source>
</evidence>
<dbReference type="Pfam" id="PF00635">
    <property type="entry name" value="Motile_Sperm"/>
    <property type="match status" value="1"/>
</dbReference>
<evidence type="ECO:0000259" key="4">
    <source>
        <dbReference type="PROSITE" id="PS50202"/>
    </source>
</evidence>
<feature type="coiled-coil region" evidence="2">
    <location>
        <begin position="176"/>
        <end position="245"/>
    </location>
</feature>
<sequence>MTSKSETRRLSDKEGDLSSHPVLISLDQTYVCFDVEQPCDAKQELLITRSPTVPNNVLVAFRIRTNAPTRYIVNPNSGLLSKDKPFQNVVIELVGNRFNPHHRLIVQAIQVQSEAEMKQVWKSARLQKELQIVPLELSTTLMNIENTNNMDSGNTQETASLSSVLEQSSRTGEERVKELIGLNAMLKDDIEKINNNIITAQKLKEILLKHLEQRKKLSENLKIKLKTKEEEYVKLVKKVESQENILKHLQTPKPTDNNNCVIS</sequence>
<dbReference type="SUPFAM" id="SSF49354">
    <property type="entry name" value="PapD-like"/>
    <property type="match status" value="1"/>
</dbReference>
<dbReference type="PROSITE" id="PS50202">
    <property type="entry name" value="MSP"/>
    <property type="match status" value="1"/>
</dbReference>
<accession>A0A1I7SWD6</accession>
<dbReference type="WBParaSite" id="BXY_1736700.1">
    <property type="protein sequence ID" value="BXY_1736700.1"/>
    <property type="gene ID" value="BXY_1736700"/>
</dbReference>
<dbReference type="eggNOG" id="ENOG502SVUD">
    <property type="taxonomic scope" value="Eukaryota"/>
</dbReference>
<evidence type="ECO:0000313" key="5">
    <source>
        <dbReference type="Proteomes" id="UP000095284"/>
    </source>
</evidence>
<organism evidence="5 6">
    <name type="scientific">Bursaphelenchus xylophilus</name>
    <name type="common">Pinewood nematode worm</name>
    <name type="synonym">Aphelenchoides xylophilus</name>
    <dbReference type="NCBI Taxonomy" id="6326"/>
    <lineage>
        <taxon>Eukaryota</taxon>
        <taxon>Metazoa</taxon>
        <taxon>Ecdysozoa</taxon>
        <taxon>Nematoda</taxon>
        <taxon>Chromadorea</taxon>
        <taxon>Rhabditida</taxon>
        <taxon>Tylenchina</taxon>
        <taxon>Tylenchomorpha</taxon>
        <taxon>Aphelenchoidea</taxon>
        <taxon>Aphelenchoididae</taxon>
        <taxon>Bursaphelenchus</taxon>
    </lineage>
</organism>
<keyword evidence="1" id="KW-0963">Cytoplasm</keyword>
<proteinExistence type="predicted"/>
<feature type="domain" description="MSP" evidence="4">
    <location>
        <begin position="16"/>
        <end position="142"/>
    </location>
</feature>
<dbReference type="InterPro" id="IPR000535">
    <property type="entry name" value="MSP_dom"/>
</dbReference>
<dbReference type="AlphaFoldDB" id="A0A1I7SWD6"/>
<comment type="function">
    <text evidence="1">Central component in molecular interactions underlying sperm crawling. Forms an extensive filament system that extends from sperm villipoda, along the leading edge of the pseudopod.</text>
</comment>
<dbReference type="InterPro" id="IPR013783">
    <property type="entry name" value="Ig-like_fold"/>
</dbReference>
<keyword evidence="2" id="KW-0175">Coiled coil</keyword>
<feature type="region of interest" description="Disordered" evidence="3">
    <location>
        <begin position="148"/>
        <end position="169"/>
    </location>
</feature>
<evidence type="ECO:0000256" key="1">
    <source>
        <dbReference type="RuleBase" id="RU003425"/>
    </source>
</evidence>
<keyword evidence="1" id="KW-0206">Cytoskeleton</keyword>
<evidence type="ECO:0000313" key="6">
    <source>
        <dbReference type="WBParaSite" id="BXY_1736700.1"/>
    </source>
</evidence>
<name>A0A1I7SWD6_BURXY</name>